<dbReference type="GO" id="GO:1990904">
    <property type="term" value="C:ribonucleoprotein complex"/>
    <property type="evidence" value="ECO:0007669"/>
    <property type="project" value="UniProtKB-KW"/>
</dbReference>
<evidence type="ECO:0000256" key="8">
    <source>
        <dbReference type="ARBA" id="ARBA00023274"/>
    </source>
</evidence>
<dbReference type="GO" id="GO:0006412">
    <property type="term" value="P:translation"/>
    <property type="evidence" value="ECO:0007669"/>
    <property type="project" value="InterPro"/>
</dbReference>
<dbReference type="GO" id="GO:0005840">
    <property type="term" value="C:ribosome"/>
    <property type="evidence" value="ECO:0007669"/>
    <property type="project" value="UniProtKB-KW"/>
</dbReference>
<evidence type="ECO:0000256" key="4">
    <source>
        <dbReference type="ARBA" id="ARBA00022777"/>
    </source>
</evidence>
<feature type="domain" description="PurM-like C-terminal" evidence="13">
    <location>
        <begin position="235"/>
        <end position="411"/>
    </location>
</feature>
<dbReference type="SUPFAM" id="SSF54189">
    <property type="entry name" value="Ribosomal proteins S24e, L23 and L15e"/>
    <property type="match status" value="1"/>
</dbReference>
<comment type="similarity">
    <text evidence="1">Belongs to the eukaryotic ribosomal protein eS24 family.</text>
</comment>
<dbReference type="GO" id="GO:0005524">
    <property type="term" value="F:ATP binding"/>
    <property type="evidence" value="ECO:0007669"/>
    <property type="project" value="UniProtKB-KW"/>
</dbReference>
<organism evidence="14 15">
    <name type="scientific">Trichinella zimbabwensis</name>
    <dbReference type="NCBI Taxonomy" id="268475"/>
    <lineage>
        <taxon>Eukaryota</taxon>
        <taxon>Metazoa</taxon>
        <taxon>Ecdysozoa</taxon>
        <taxon>Nematoda</taxon>
        <taxon>Enoplea</taxon>
        <taxon>Dorylaimia</taxon>
        <taxon>Trichinellida</taxon>
        <taxon>Trichinellidae</taxon>
        <taxon>Trichinella</taxon>
    </lineage>
</organism>
<keyword evidence="6" id="KW-0689">Ribosomal protein</keyword>
<dbReference type="PANTHER" id="PTHR10256:SF0">
    <property type="entry name" value="INACTIVE SELENIDE, WATER DIKINASE-LIKE PROTEIN-RELATED"/>
    <property type="match status" value="1"/>
</dbReference>
<dbReference type="EMBL" id="JYDP01000150">
    <property type="protein sequence ID" value="KRZ04935.1"/>
    <property type="molecule type" value="Genomic_DNA"/>
</dbReference>
<dbReference type="FunFam" id="3.30.70.3370:FF:000001">
    <property type="entry name" value="40S ribosomal protein S24"/>
    <property type="match status" value="1"/>
</dbReference>
<dbReference type="Gene3D" id="3.30.1330.10">
    <property type="entry name" value="PurM-like, N-terminal domain"/>
    <property type="match status" value="1"/>
</dbReference>
<dbReference type="GO" id="GO:0003735">
    <property type="term" value="F:structural constituent of ribosome"/>
    <property type="evidence" value="ECO:0007669"/>
    <property type="project" value="InterPro"/>
</dbReference>
<dbReference type="HAMAP" id="MF_00545">
    <property type="entry name" value="Ribosomal_eS24"/>
    <property type="match status" value="1"/>
</dbReference>
<dbReference type="NCBIfam" id="TIGR00476">
    <property type="entry name" value="selD"/>
    <property type="match status" value="1"/>
</dbReference>
<dbReference type="Pfam" id="PF02769">
    <property type="entry name" value="AIRS_C"/>
    <property type="match status" value="1"/>
</dbReference>
<feature type="domain" description="PurM-like N-terminal" evidence="12">
    <location>
        <begin position="110"/>
        <end position="219"/>
    </location>
</feature>
<dbReference type="GO" id="GO:0016260">
    <property type="term" value="P:selenocysteine biosynthetic process"/>
    <property type="evidence" value="ECO:0007669"/>
    <property type="project" value="TreeGrafter"/>
</dbReference>
<dbReference type="SUPFAM" id="SSF55326">
    <property type="entry name" value="PurM N-terminal domain-like"/>
    <property type="match status" value="1"/>
</dbReference>
<evidence type="ECO:0000313" key="15">
    <source>
        <dbReference type="Proteomes" id="UP000055024"/>
    </source>
</evidence>
<keyword evidence="5" id="KW-0067">ATP-binding</keyword>
<accession>A0A0V1H2U0</accession>
<dbReference type="InterPro" id="IPR053709">
    <property type="entry name" value="eRP_eS24_sf"/>
</dbReference>
<evidence type="ECO:0000259" key="13">
    <source>
        <dbReference type="Pfam" id="PF02769"/>
    </source>
</evidence>
<protein>
    <recommendedName>
        <fullName evidence="9">Small ribosomal subunit protein eS24</fullName>
    </recommendedName>
    <alternativeName>
        <fullName evidence="10">40S ribosomal protein S24</fullName>
    </alternativeName>
</protein>
<dbReference type="InterPro" id="IPR036676">
    <property type="entry name" value="PurM-like_C_sf"/>
</dbReference>
<dbReference type="Proteomes" id="UP000055024">
    <property type="component" value="Unassembled WGS sequence"/>
</dbReference>
<evidence type="ECO:0000256" key="5">
    <source>
        <dbReference type="ARBA" id="ARBA00022840"/>
    </source>
</evidence>
<keyword evidence="15" id="KW-1185">Reference proteome</keyword>
<dbReference type="InterPro" id="IPR004536">
    <property type="entry name" value="SPS/SelD"/>
</dbReference>
<sequence length="651" mass="73803">MFKIIISSYLTTVLHNVGYHVLKRLTLFRMQKNNNSVHGGLFCCVKSHLSKVQGINSRYIANAMDNPPQQHFDPVAHGLDPTFRLTHCGFQSKRNSPSFNQTDLRIGIGMDSCVLPIQGGKLLLVQTTDFFYPLIDDPYAMGKIACANTLSDLYAMGVTDCDNMLMLLSVSNKMSERERDVVIPLMMKGFNDCAQEAETQVEGGQSVLNPWITIGGVATAVCPPENIIMPYNLCPGDVLVLTKPLGTQLMVNVKNWLDLEHSKFNSIRHVISEETVQKVHDYSVKSMIRLNRTAAKLMHKYNAHGATDITGFGIVGHANNLAKIQKKQVTIVIDKLPFLYRMVEVAKIAGWQRLLNGLSPETSGMSVAECSLGGLLIAMAPDEAVEFCNEIERIEHQPAWIVGHVEKGENVARLSENYALFEIFQYDIRKIAFDPKKWCTCTITVRTRKVMTNRLLCRKQMIVDVIHPNKDGVSKATLCEMLAKTYKTTPDVVFCFGFRTCYGGGRSSGFALIYDALDYAKKFEPKHRLVRKGLLTRERTGRKQRKERKNRMKKVRGTMKSKVGQAAKKENTTVMSVFHLWLWRRLIRKALWCHVEVANCILAQRCEQVQLVRWQATEREEETCAKLCIQQKYTAKQTEHQACLLYLLNDR</sequence>
<evidence type="ECO:0000259" key="12">
    <source>
        <dbReference type="Pfam" id="PF00586"/>
    </source>
</evidence>
<dbReference type="Gene3D" id="3.30.70.3370">
    <property type="match status" value="1"/>
</dbReference>
<feature type="region of interest" description="Disordered" evidence="11">
    <location>
        <begin position="538"/>
        <end position="560"/>
    </location>
</feature>
<dbReference type="GO" id="GO:0005737">
    <property type="term" value="C:cytoplasm"/>
    <property type="evidence" value="ECO:0007669"/>
    <property type="project" value="TreeGrafter"/>
</dbReference>
<keyword evidence="8" id="KW-0687">Ribonucleoprotein</keyword>
<evidence type="ECO:0000256" key="10">
    <source>
        <dbReference type="ARBA" id="ARBA00035458"/>
    </source>
</evidence>
<comment type="caution">
    <text evidence="14">The sequence shown here is derived from an EMBL/GenBank/DDBJ whole genome shotgun (WGS) entry which is preliminary data.</text>
</comment>
<evidence type="ECO:0000313" key="14">
    <source>
        <dbReference type="EMBL" id="KRZ04935.1"/>
    </source>
</evidence>
<evidence type="ECO:0000256" key="3">
    <source>
        <dbReference type="ARBA" id="ARBA00022741"/>
    </source>
</evidence>
<evidence type="ECO:0000256" key="6">
    <source>
        <dbReference type="ARBA" id="ARBA00022980"/>
    </source>
</evidence>
<dbReference type="PANTHER" id="PTHR10256">
    <property type="entry name" value="SELENIDE, WATER DIKINASE"/>
    <property type="match status" value="1"/>
</dbReference>
<dbReference type="STRING" id="268475.A0A0V1H2U0"/>
<evidence type="ECO:0000256" key="2">
    <source>
        <dbReference type="ARBA" id="ARBA00022679"/>
    </source>
</evidence>
<dbReference type="AlphaFoldDB" id="A0A0V1H2U0"/>
<dbReference type="InterPro" id="IPR001976">
    <property type="entry name" value="Ribosomal_eS24"/>
</dbReference>
<keyword evidence="7" id="KW-0711">Selenium</keyword>
<proteinExistence type="inferred from homology"/>
<reference evidence="14 15" key="1">
    <citation type="submission" date="2015-01" db="EMBL/GenBank/DDBJ databases">
        <title>Evolution of Trichinella species and genotypes.</title>
        <authorList>
            <person name="Korhonen P.K."/>
            <person name="Edoardo P."/>
            <person name="Giuseppe L.R."/>
            <person name="Gasser R.B."/>
        </authorList>
    </citation>
    <scope>NUCLEOTIDE SEQUENCE [LARGE SCALE GENOMIC DNA]</scope>
    <source>
        <strain evidence="14">ISS1029</strain>
    </source>
</reference>
<gene>
    <name evidence="14" type="primary">SelD</name>
    <name evidence="14" type="ORF">T11_9966</name>
</gene>
<evidence type="ECO:0000256" key="11">
    <source>
        <dbReference type="SAM" id="MobiDB-lite"/>
    </source>
</evidence>
<keyword evidence="2" id="KW-0808">Transferase</keyword>
<dbReference type="GO" id="GO:0004756">
    <property type="term" value="F:selenide, water dikinase activity"/>
    <property type="evidence" value="ECO:0007669"/>
    <property type="project" value="TreeGrafter"/>
</dbReference>
<keyword evidence="4 14" id="KW-0418">Kinase</keyword>
<evidence type="ECO:0000256" key="7">
    <source>
        <dbReference type="ARBA" id="ARBA00023266"/>
    </source>
</evidence>
<dbReference type="OrthoDB" id="409395at2759"/>
<dbReference type="Pfam" id="PF01282">
    <property type="entry name" value="Ribosomal_S24e"/>
    <property type="match status" value="1"/>
</dbReference>
<dbReference type="InterPro" id="IPR036921">
    <property type="entry name" value="PurM-like_N_sf"/>
</dbReference>
<dbReference type="InterPro" id="IPR016188">
    <property type="entry name" value="PurM-like_N"/>
</dbReference>
<dbReference type="InterPro" id="IPR010918">
    <property type="entry name" value="PurM-like_C_dom"/>
</dbReference>
<name>A0A0V1H2U0_9BILA</name>
<dbReference type="Gene3D" id="3.90.650.10">
    <property type="entry name" value="PurM-like C-terminal domain"/>
    <property type="match status" value="1"/>
</dbReference>
<feature type="compositionally biased region" description="Basic residues" evidence="11">
    <location>
        <begin position="542"/>
        <end position="559"/>
    </location>
</feature>
<dbReference type="SUPFAM" id="SSF56042">
    <property type="entry name" value="PurM C-terminal domain-like"/>
    <property type="match status" value="1"/>
</dbReference>
<dbReference type="CDD" id="cd02195">
    <property type="entry name" value="SelD"/>
    <property type="match status" value="1"/>
</dbReference>
<evidence type="ECO:0000256" key="9">
    <source>
        <dbReference type="ARBA" id="ARBA00035149"/>
    </source>
</evidence>
<dbReference type="Pfam" id="PF00586">
    <property type="entry name" value="AIRS"/>
    <property type="match status" value="1"/>
</dbReference>
<keyword evidence="3" id="KW-0547">Nucleotide-binding</keyword>
<dbReference type="InterPro" id="IPR012678">
    <property type="entry name" value="Ribosomal_uL23/eL15/eS24_sf"/>
</dbReference>
<evidence type="ECO:0000256" key="1">
    <source>
        <dbReference type="ARBA" id="ARBA00009680"/>
    </source>
</evidence>